<gene>
    <name evidence="2" type="ORF">SAMN05216466_10933</name>
</gene>
<evidence type="ECO:0000256" key="1">
    <source>
        <dbReference type="SAM" id="MobiDB-lite"/>
    </source>
</evidence>
<dbReference type="EMBL" id="FNCJ01000009">
    <property type="protein sequence ID" value="SDH32121.1"/>
    <property type="molecule type" value="Genomic_DNA"/>
</dbReference>
<reference evidence="2 3" key="1">
    <citation type="submission" date="2016-10" db="EMBL/GenBank/DDBJ databases">
        <authorList>
            <person name="de Groot N.N."/>
        </authorList>
    </citation>
    <scope>NUCLEOTIDE SEQUENCE [LARGE SCALE GENOMIC DNA]</scope>
    <source>
        <strain evidence="2 3">LMG 2247</strain>
    </source>
</reference>
<organism evidence="2 3">
    <name type="scientific">Paraburkholderia phenazinium</name>
    <dbReference type="NCBI Taxonomy" id="60549"/>
    <lineage>
        <taxon>Bacteria</taxon>
        <taxon>Pseudomonadati</taxon>
        <taxon>Pseudomonadota</taxon>
        <taxon>Betaproteobacteria</taxon>
        <taxon>Burkholderiales</taxon>
        <taxon>Burkholderiaceae</taxon>
        <taxon>Paraburkholderia</taxon>
    </lineage>
</organism>
<dbReference type="Proteomes" id="UP000199706">
    <property type="component" value="Unassembled WGS sequence"/>
</dbReference>
<sequence length="244" mass="27706">MPDYAGLSRHGGLGPDQKPHGKSACFGDTTSHPFIRSPPPDDVSRRGVHAGNAATQIRVQTQQGPSRAENAASKFHTDRCLRRDARQSRRPCLCRSCRLGGVCISMRPDKHLAARFKRIRLLRLACSQATMRIRIGEKVRSTIGAQVRPQARNRNHRFPVDRQQTRLCCAVPLQDRNEDRRIRDDKRITVGVIGPRPGSAYQERRSNMVDASEAPPIERVMPPPERRLPLRFCEQHVFKKNQRT</sequence>
<name>A0A1G8BG75_9BURK</name>
<dbReference type="AlphaFoldDB" id="A0A1G8BG75"/>
<proteinExistence type="predicted"/>
<accession>A0A1G8BG75</accession>
<evidence type="ECO:0000313" key="2">
    <source>
        <dbReference type="EMBL" id="SDH32121.1"/>
    </source>
</evidence>
<evidence type="ECO:0000313" key="3">
    <source>
        <dbReference type="Proteomes" id="UP000199706"/>
    </source>
</evidence>
<feature type="region of interest" description="Disordered" evidence="1">
    <location>
        <begin position="1"/>
        <end position="48"/>
    </location>
</feature>
<protein>
    <submittedName>
        <fullName evidence="2">Uncharacterized protein</fullName>
    </submittedName>
</protein>